<evidence type="ECO:0000313" key="4">
    <source>
        <dbReference type="EMBL" id="REH53897.1"/>
    </source>
</evidence>
<dbReference type="InterPro" id="IPR045851">
    <property type="entry name" value="AMP-bd_C_sf"/>
</dbReference>
<dbReference type="EMBL" id="QUNO01000002">
    <property type="protein sequence ID" value="REH53897.1"/>
    <property type="molecule type" value="Genomic_DNA"/>
</dbReference>
<evidence type="ECO:0000313" key="5">
    <source>
        <dbReference type="Proteomes" id="UP000256269"/>
    </source>
</evidence>
<dbReference type="GO" id="GO:0006631">
    <property type="term" value="P:fatty acid metabolic process"/>
    <property type="evidence" value="ECO:0007669"/>
    <property type="project" value="TreeGrafter"/>
</dbReference>
<name>A0A3E0I5I3_9PSEU</name>
<dbReference type="SUPFAM" id="SSF56801">
    <property type="entry name" value="Acetyl-CoA synthetase-like"/>
    <property type="match status" value="1"/>
</dbReference>
<evidence type="ECO:0000256" key="2">
    <source>
        <dbReference type="ARBA" id="ARBA00022598"/>
    </source>
</evidence>
<dbReference type="InterPro" id="IPR042099">
    <property type="entry name" value="ANL_N_sf"/>
</dbReference>
<dbReference type="Pfam" id="PF13193">
    <property type="entry name" value="AMP-binding_C"/>
    <property type="match status" value="1"/>
</dbReference>
<dbReference type="AlphaFoldDB" id="A0A3E0I5I3"/>
<proteinExistence type="inferred from homology"/>
<dbReference type="PANTHER" id="PTHR43201:SF5">
    <property type="entry name" value="MEDIUM-CHAIN ACYL-COA LIGASE ACSF2, MITOCHONDRIAL"/>
    <property type="match status" value="1"/>
</dbReference>
<feature type="domain" description="AMP-binding enzyme C-terminal" evidence="3">
    <location>
        <begin position="72"/>
        <end position="143"/>
    </location>
</feature>
<protein>
    <submittedName>
        <fullName evidence="4">AMP-binding enzyme</fullName>
    </submittedName>
</protein>
<comment type="similarity">
    <text evidence="1">Belongs to the ATP-dependent AMP-binding enzyme family.</text>
</comment>
<organism evidence="4 5">
    <name type="scientific">Kutzneria buriramensis</name>
    <dbReference type="NCBI Taxonomy" id="1045776"/>
    <lineage>
        <taxon>Bacteria</taxon>
        <taxon>Bacillati</taxon>
        <taxon>Actinomycetota</taxon>
        <taxon>Actinomycetes</taxon>
        <taxon>Pseudonocardiales</taxon>
        <taxon>Pseudonocardiaceae</taxon>
        <taxon>Kutzneria</taxon>
    </lineage>
</organism>
<sequence length="146" mass="15724">MALTEVLIVDEQDRELPRGAVGEIVVRDDDALFGRWLHTGDGGYLDDEGRVHVVDRIKDMIVCGGENVYSAEVENALGRHPAVASCVVVGVPDEQWGERVHAVVVLAQGEAATGEELREHVAQHLAGYKAPRSVEFVEELPGTGGS</sequence>
<evidence type="ECO:0000259" key="3">
    <source>
        <dbReference type="Pfam" id="PF13193"/>
    </source>
</evidence>
<keyword evidence="2" id="KW-0436">Ligase</keyword>
<evidence type="ECO:0000256" key="1">
    <source>
        <dbReference type="ARBA" id="ARBA00006432"/>
    </source>
</evidence>
<dbReference type="Gene3D" id="3.40.50.12780">
    <property type="entry name" value="N-terminal domain of ligase-like"/>
    <property type="match status" value="1"/>
</dbReference>
<dbReference type="GO" id="GO:0031956">
    <property type="term" value="F:medium-chain fatty acid-CoA ligase activity"/>
    <property type="evidence" value="ECO:0007669"/>
    <property type="project" value="TreeGrafter"/>
</dbReference>
<dbReference type="PANTHER" id="PTHR43201">
    <property type="entry name" value="ACYL-COA SYNTHETASE"/>
    <property type="match status" value="1"/>
</dbReference>
<dbReference type="Proteomes" id="UP000256269">
    <property type="component" value="Unassembled WGS sequence"/>
</dbReference>
<comment type="caution">
    <text evidence="4">The sequence shown here is derived from an EMBL/GenBank/DDBJ whole genome shotgun (WGS) entry which is preliminary data.</text>
</comment>
<dbReference type="Gene3D" id="3.30.300.30">
    <property type="match status" value="1"/>
</dbReference>
<dbReference type="RefSeq" id="WP_246014856.1">
    <property type="nucleotide sequence ID" value="NZ_CP144375.1"/>
</dbReference>
<keyword evidence="5" id="KW-1185">Reference proteome</keyword>
<accession>A0A3E0I5I3</accession>
<dbReference type="InterPro" id="IPR025110">
    <property type="entry name" value="AMP-bd_C"/>
</dbReference>
<reference evidence="4 5" key="1">
    <citation type="submission" date="2018-08" db="EMBL/GenBank/DDBJ databases">
        <title>Genomic Encyclopedia of Archaeal and Bacterial Type Strains, Phase II (KMG-II): from individual species to whole genera.</title>
        <authorList>
            <person name="Goeker M."/>
        </authorList>
    </citation>
    <scope>NUCLEOTIDE SEQUENCE [LARGE SCALE GENOMIC DNA]</scope>
    <source>
        <strain evidence="4 5">DSM 45791</strain>
    </source>
</reference>
<gene>
    <name evidence="4" type="ORF">BCF44_102118</name>
</gene>